<dbReference type="InterPro" id="IPR042099">
    <property type="entry name" value="ANL_N_sf"/>
</dbReference>
<dbReference type="EMBL" id="JANHAX010000002">
    <property type="protein sequence ID" value="MDQ2090147.1"/>
    <property type="molecule type" value="Genomic_DNA"/>
</dbReference>
<dbReference type="PROSITE" id="PS00455">
    <property type="entry name" value="AMP_BINDING"/>
    <property type="match status" value="1"/>
</dbReference>
<feature type="domain" description="AMP-binding enzyme C-terminal" evidence="6">
    <location>
        <begin position="432"/>
        <end position="508"/>
    </location>
</feature>
<dbReference type="Gene3D" id="3.30.300.30">
    <property type="match status" value="1"/>
</dbReference>
<evidence type="ECO:0000256" key="3">
    <source>
        <dbReference type="ARBA" id="ARBA00022741"/>
    </source>
</evidence>
<comment type="caution">
    <text evidence="7">The sequence shown here is derived from an EMBL/GenBank/DDBJ whole genome shotgun (WGS) entry which is preliminary data.</text>
</comment>
<reference evidence="7" key="1">
    <citation type="submission" date="2022-07" db="EMBL/GenBank/DDBJ databases">
        <authorList>
            <person name="Otstavnykh N."/>
            <person name="Isaeva M."/>
            <person name="Bystritskaya E."/>
        </authorList>
    </citation>
    <scope>NUCLEOTIDE SEQUENCE</scope>
    <source>
        <strain evidence="7">KCTC 52189</strain>
    </source>
</reference>
<proteinExistence type="inferred from homology"/>
<evidence type="ECO:0000259" key="6">
    <source>
        <dbReference type="Pfam" id="PF13193"/>
    </source>
</evidence>
<dbReference type="InterPro" id="IPR000873">
    <property type="entry name" value="AMP-dep_synth/lig_dom"/>
</dbReference>
<keyword evidence="8" id="KW-1185">Reference proteome</keyword>
<reference evidence="7" key="2">
    <citation type="submission" date="2023-02" db="EMBL/GenBank/DDBJ databases">
        <title>'Rhodoalgimonas zhirmunskyi' gen. nov., isolated from a red alga.</title>
        <authorList>
            <person name="Nedashkovskaya O.I."/>
            <person name="Otstavnykh N.Y."/>
            <person name="Bystritskaya E.P."/>
            <person name="Balabanova L.A."/>
            <person name="Isaeva M.P."/>
        </authorList>
    </citation>
    <scope>NUCLEOTIDE SEQUENCE</scope>
    <source>
        <strain evidence="7">KCTC 52189</strain>
    </source>
</reference>
<gene>
    <name evidence="7" type="ORF">NO357_09590</name>
</gene>
<dbReference type="InterPro" id="IPR020845">
    <property type="entry name" value="AMP-binding_CS"/>
</dbReference>
<feature type="domain" description="AMP-dependent synthetase/ligase" evidence="5">
    <location>
        <begin position="29"/>
        <end position="381"/>
    </location>
</feature>
<evidence type="ECO:0000256" key="1">
    <source>
        <dbReference type="ARBA" id="ARBA00006432"/>
    </source>
</evidence>
<evidence type="ECO:0000313" key="7">
    <source>
        <dbReference type="EMBL" id="MDQ2090147.1"/>
    </source>
</evidence>
<dbReference type="PANTHER" id="PTHR24096">
    <property type="entry name" value="LONG-CHAIN-FATTY-ACID--COA LIGASE"/>
    <property type="match status" value="1"/>
</dbReference>
<keyword evidence="4" id="KW-0067">ATP-binding</keyword>
<evidence type="ECO:0000256" key="2">
    <source>
        <dbReference type="ARBA" id="ARBA00022598"/>
    </source>
</evidence>
<dbReference type="InterPro" id="IPR025110">
    <property type="entry name" value="AMP-bd_C"/>
</dbReference>
<protein>
    <submittedName>
        <fullName evidence="7">AMP-binding protein</fullName>
    </submittedName>
</protein>
<evidence type="ECO:0000313" key="8">
    <source>
        <dbReference type="Proteomes" id="UP001226762"/>
    </source>
</evidence>
<evidence type="ECO:0000259" key="5">
    <source>
        <dbReference type="Pfam" id="PF00501"/>
    </source>
</evidence>
<dbReference type="AlphaFoldDB" id="A0AAE3WCF1"/>
<dbReference type="RefSeq" id="WP_306735412.1">
    <property type="nucleotide sequence ID" value="NZ_JANHAX010000002.1"/>
</dbReference>
<accession>A0AAE3WCF1</accession>
<dbReference type="Pfam" id="PF00501">
    <property type="entry name" value="AMP-binding"/>
    <property type="match status" value="1"/>
</dbReference>
<dbReference type="FunFam" id="3.40.50.12780:FF:000003">
    <property type="entry name" value="Long-chain-fatty-acid--CoA ligase FadD"/>
    <property type="match status" value="1"/>
</dbReference>
<dbReference type="GO" id="GO:0005524">
    <property type="term" value="F:ATP binding"/>
    <property type="evidence" value="ECO:0007669"/>
    <property type="project" value="UniProtKB-KW"/>
</dbReference>
<dbReference type="GO" id="GO:0016405">
    <property type="term" value="F:CoA-ligase activity"/>
    <property type="evidence" value="ECO:0007669"/>
    <property type="project" value="TreeGrafter"/>
</dbReference>
<name>A0AAE3WCF1_9RHOB</name>
<dbReference type="Proteomes" id="UP001226762">
    <property type="component" value="Unassembled WGS sequence"/>
</dbReference>
<comment type="similarity">
    <text evidence="1">Belongs to the ATP-dependent AMP-binding enzyme family.</text>
</comment>
<dbReference type="SUPFAM" id="SSF56801">
    <property type="entry name" value="Acetyl-CoA synthetase-like"/>
    <property type="match status" value="1"/>
</dbReference>
<dbReference type="InterPro" id="IPR045851">
    <property type="entry name" value="AMP-bd_C_sf"/>
</dbReference>
<organism evidence="7 8">
    <name type="scientific">Marimonas arenosa</name>
    <dbReference type="NCBI Taxonomy" id="1795305"/>
    <lineage>
        <taxon>Bacteria</taxon>
        <taxon>Pseudomonadati</taxon>
        <taxon>Pseudomonadota</taxon>
        <taxon>Alphaproteobacteria</taxon>
        <taxon>Rhodobacterales</taxon>
        <taxon>Paracoccaceae</taxon>
        <taxon>Marimonas</taxon>
    </lineage>
</organism>
<dbReference type="Gene3D" id="3.40.50.12780">
    <property type="entry name" value="N-terminal domain of ligase-like"/>
    <property type="match status" value="1"/>
</dbReference>
<keyword evidence="2" id="KW-0436">Ligase</keyword>
<evidence type="ECO:0000256" key="4">
    <source>
        <dbReference type="ARBA" id="ARBA00022840"/>
    </source>
</evidence>
<keyword evidence="3" id="KW-0547">Nucleotide-binding</keyword>
<dbReference type="PANTHER" id="PTHR24096:SF149">
    <property type="entry name" value="AMP-BINDING DOMAIN-CONTAINING PROTEIN-RELATED"/>
    <property type="match status" value="1"/>
</dbReference>
<dbReference type="FunFam" id="3.30.300.30:FF:000007">
    <property type="entry name" value="4-coumarate--CoA ligase 2"/>
    <property type="match status" value="1"/>
</dbReference>
<dbReference type="Pfam" id="PF13193">
    <property type="entry name" value="AMP-binding_C"/>
    <property type="match status" value="1"/>
</dbReference>
<sequence>MTIINSPYPEIDLREISITDRVFEGLGDDPDRALLIDGPSGRTVTVAQFVHAVKALAGGLNARGTGQGTMIALMAPNLPEYAIAFHGIAYAGGTVTLINPTYTAHEVQHQLRDSGASLLITIPHFLDTARAAAQDTAVKEIAVIGEAPDDLLSLTDLMGPPQDQQTPVDFRNDVVALPYSSGTTGLPKGVMLTHYNLASNIDQTLATTDTEPGEMTVAFLPFFHIYGLECLLNMVLAAGGGLVTMPRFDLELFLRLSAEHRTRRMYVVPPVMIALAKHPMVDQFDLSAIEQVNSGAAPLGGDVTDTVAARLSCVSTQGYGMTELSPVSHSSPKDRARPGASGLTVANTECRVIDPETGQDVAPGAEGELWVRGPQVMKGYWKNPEATAETLDADGWLHTGDIVRFDEDGFMYVTDRLKELIKYKGFQVAPAELEAALITHPKVADVGVIGVPDDEAGEIPLAFVVPASAAEPPTLGELQDHLDGELSHYKQVRDLRLVPEIPKAASGKILRRVLRQQVASG</sequence>